<reference evidence="2" key="1">
    <citation type="submission" date="2020-06" db="EMBL/GenBank/DDBJ databases">
        <authorList>
            <person name="Li T."/>
            <person name="Hu X."/>
            <person name="Zhang T."/>
            <person name="Song X."/>
            <person name="Zhang H."/>
            <person name="Dai N."/>
            <person name="Sheng W."/>
            <person name="Hou X."/>
            <person name="Wei L."/>
        </authorList>
    </citation>
    <scope>NUCLEOTIDE SEQUENCE</scope>
    <source>
        <strain evidence="2">3651</strain>
        <tissue evidence="2">Leaf</tissue>
    </source>
</reference>
<evidence type="ECO:0000256" key="1">
    <source>
        <dbReference type="SAM" id="MobiDB-lite"/>
    </source>
</evidence>
<dbReference type="EMBL" id="JACGWO010000006">
    <property type="protein sequence ID" value="KAK4425481.1"/>
    <property type="molecule type" value="Genomic_DNA"/>
</dbReference>
<comment type="caution">
    <text evidence="2">The sequence shown here is derived from an EMBL/GenBank/DDBJ whole genome shotgun (WGS) entry which is preliminary data.</text>
</comment>
<dbReference type="AlphaFoldDB" id="A0AAE2CKG7"/>
<dbReference type="Proteomes" id="UP001293254">
    <property type="component" value="Unassembled WGS sequence"/>
</dbReference>
<name>A0AAE2CKG7_9LAMI</name>
<proteinExistence type="predicted"/>
<sequence>MVEGESEVAAAVGGGEHEDVGGDSEVGDGEGDDFVDSDYELGTKDVGMVEEEGRTEEEGRARKRKIGETVDVSELREVDTDVIKEQPTILPPLQVPFEDEQCPEACVTQEEVQRQTPAAPVYMPGPSMYQQLTMSNPQSGIQIRAAPPFRGRQILPYFSTTSRAQSGTIHPVIIERGHKFLDLNQFK</sequence>
<organism evidence="2 3">
    <name type="scientific">Sesamum alatum</name>
    <dbReference type="NCBI Taxonomy" id="300844"/>
    <lineage>
        <taxon>Eukaryota</taxon>
        <taxon>Viridiplantae</taxon>
        <taxon>Streptophyta</taxon>
        <taxon>Embryophyta</taxon>
        <taxon>Tracheophyta</taxon>
        <taxon>Spermatophyta</taxon>
        <taxon>Magnoliopsida</taxon>
        <taxon>eudicotyledons</taxon>
        <taxon>Gunneridae</taxon>
        <taxon>Pentapetalae</taxon>
        <taxon>asterids</taxon>
        <taxon>lamiids</taxon>
        <taxon>Lamiales</taxon>
        <taxon>Pedaliaceae</taxon>
        <taxon>Sesamum</taxon>
    </lineage>
</organism>
<feature type="compositionally biased region" description="Acidic residues" evidence="1">
    <location>
        <begin position="21"/>
        <end position="39"/>
    </location>
</feature>
<feature type="region of interest" description="Disordered" evidence="1">
    <location>
        <begin position="1"/>
        <end position="62"/>
    </location>
</feature>
<accession>A0AAE2CKG7</accession>
<gene>
    <name evidence="2" type="ORF">Salat_1742100</name>
</gene>
<evidence type="ECO:0000313" key="2">
    <source>
        <dbReference type="EMBL" id="KAK4425481.1"/>
    </source>
</evidence>
<protein>
    <submittedName>
        <fullName evidence="2">Uncharacterized protein</fullName>
    </submittedName>
</protein>
<keyword evidence="3" id="KW-1185">Reference proteome</keyword>
<reference evidence="2" key="2">
    <citation type="journal article" date="2024" name="Plant">
        <title>Genomic evolution and insights into agronomic trait innovations of Sesamum species.</title>
        <authorList>
            <person name="Miao H."/>
            <person name="Wang L."/>
            <person name="Qu L."/>
            <person name="Liu H."/>
            <person name="Sun Y."/>
            <person name="Le M."/>
            <person name="Wang Q."/>
            <person name="Wei S."/>
            <person name="Zheng Y."/>
            <person name="Lin W."/>
            <person name="Duan Y."/>
            <person name="Cao H."/>
            <person name="Xiong S."/>
            <person name="Wang X."/>
            <person name="Wei L."/>
            <person name="Li C."/>
            <person name="Ma Q."/>
            <person name="Ju M."/>
            <person name="Zhao R."/>
            <person name="Li G."/>
            <person name="Mu C."/>
            <person name="Tian Q."/>
            <person name="Mei H."/>
            <person name="Zhang T."/>
            <person name="Gao T."/>
            <person name="Zhang H."/>
        </authorList>
    </citation>
    <scope>NUCLEOTIDE SEQUENCE</scope>
    <source>
        <strain evidence="2">3651</strain>
    </source>
</reference>
<evidence type="ECO:0000313" key="3">
    <source>
        <dbReference type="Proteomes" id="UP001293254"/>
    </source>
</evidence>